<organism evidence="2 3">
    <name type="scientific">Penicillium ucsense</name>
    <dbReference type="NCBI Taxonomy" id="2839758"/>
    <lineage>
        <taxon>Eukaryota</taxon>
        <taxon>Fungi</taxon>
        <taxon>Dikarya</taxon>
        <taxon>Ascomycota</taxon>
        <taxon>Pezizomycotina</taxon>
        <taxon>Eurotiomycetes</taxon>
        <taxon>Eurotiomycetidae</taxon>
        <taxon>Eurotiales</taxon>
        <taxon>Aspergillaceae</taxon>
        <taxon>Penicillium</taxon>
    </lineage>
</organism>
<protein>
    <recommendedName>
        <fullName evidence="1">Hemerythrin-like domain-containing protein</fullName>
    </recommendedName>
</protein>
<dbReference type="OrthoDB" id="9983919at2759"/>
<dbReference type="Pfam" id="PF01814">
    <property type="entry name" value="Hemerythrin"/>
    <property type="match status" value="1"/>
</dbReference>
<evidence type="ECO:0000313" key="3">
    <source>
        <dbReference type="Proteomes" id="UP000631181"/>
    </source>
</evidence>
<name>A0A8J8W6H7_9EURO</name>
<keyword evidence="3" id="KW-1185">Reference proteome</keyword>
<dbReference type="PANTHER" id="PTHR35585">
    <property type="entry name" value="HHE DOMAIN PROTEIN (AFU_ORTHOLOGUE AFUA_4G00730)"/>
    <property type="match status" value="1"/>
</dbReference>
<dbReference type="InterPro" id="IPR012312">
    <property type="entry name" value="Hemerythrin-like"/>
</dbReference>
<evidence type="ECO:0000259" key="1">
    <source>
        <dbReference type="Pfam" id="PF01814"/>
    </source>
</evidence>
<dbReference type="AlphaFoldDB" id="A0A8J8W6H7"/>
<dbReference type="Proteomes" id="UP000631181">
    <property type="component" value="Unassembled WGS sequence"/>
</dbReference>
<dbReference type="EMBL" id="WIWV01000013">
    <property type="protein sequence ID" value="KAF7718580.1"/>
    <property type="molecule type" value="Genomic_DNA"/>
</dbReference>
<gene>
    <name evidence="2" type="ORF">PECM_001439</name>
</gene>
<feature type="domain" description="Hemerythrin-like" evidence="1">
    <location>
        <begin position="9"/>
        <end position="118"/>
    </location>
</feature>
<sequence>MTPNTNRLTDVISADHRELQAYYDRVVNSDDPDEQTRFQNQLTWGLARHVVGEELVLFPALDRYLGPGEATHDRSQHQTIKEKLQVFQDLNTSDPRFIPTLTMLMDDLTSHAQIEESKDLVKLEGAITAEESRRLARSYGRTKWFAPTRAHPNLPAPPYQSVSSFLAAPMDYLQDLFRKWPDPEDLPHLD</sequence>
<reference evidence="2" key="1">
    <citation type="journal article" date="2020" name="Front. Microbiol.">
        <title>Gene regulatory networks of Penicillium echinulatum 2HH and Penicillium oxalicum 114-2 inferred by a computational biology approach.</title>
        <authorList>
            <person name="Lenz A.R."/>
            <person name="Galan-Vasquez E."/>
            <person name="Balbinot E."/>
            <person name="De Abreu F.P."/>
            <person name="De Oliveira N.S."/>
            <person name="Da Rosa L.O."/>
            <person name="De Avila E Silva S."/>
            <person name="Camassola M."/>
            <person name="Dillon A.J.P."/>
            <person name="Perez-Rueda E."/>
        </authorList>
    </citation>
    <scope>NUCLEOTIDE SEQUENCE</scope>
    <source>
        <strain evidence="2">S1M29</strain>
    </source>
</reference>
<evidence type="ECO:0000313" key="2">
    <source>
        <dbReference type="EMBL" id="KAF7718580.1"/>
    </source>
</evidence>
<dbReference type="PANTHER" id="PTHR35585:SF1">
    <property type="entry name" value="HHE DOMAIN PROTEIN (AFU_ORTHOLOGUE AFUA_4G00730)"/>
    <property type="match status" value="1"/>
</dbReference>
<proteinExistence type="predicted"/>
<accession>A0A8J8W6H7</accession>
<comment type="caution">
    <text evidence="2">The sequence shown here is derived from an EMBL/GenBank/DDBJ whole genome shotgun (WGS) entry which is preliminary data.</text>
</comment>
<dbReference type="Gene3D" id="1.20.120.520">
    <property type="entry name" value="nmb1532 protein domain like"/>
    <property type="match status" value="1"/>
</dbReference>